<dbReference type="Proteomes" id="UP001244552">
    <property type="component" value="Unassembled WGS sequence"/>
</dbReference>
<protein>
    <recommendedName>
        <fullName evidence="3">Class I SAM-dependent methyltransferase</fullName>
    </recommendedName>
</protein>
<proteinExistence type="predicted"/>
<evidence type="ECO:0008006" key="3">
    <source>
        <dbReference type="Google" id="ProtNLM"/>
    </source>
</evidence>
<name>A0ABU0MU45_9PROT</name>
<reference evidence="1 2" key="1">
    <citation type="submission" date="2023-07" db="EMBL/GenBank/DDBJ databases">
        <title>Genomic Encyclopedia of Type Strains, Phase IV (KMG-IV): sequencing the most valuable type-strain genomes for metagenomic binning, comparative biology and taxonomic classification.</title>
        <authorList>
            <person name="Goeker M."/>
        </authorList>
    </citation>
    <scope>NUCLEOTIDE SEQUENCE [LARGE SCALE GENOMIC DNA]</scope>
    <source>
        <strain evidence="1 2">DSM 19922</strain>
    </source>
</reference>
<comment type="caution">
    <text evidence="1">The sequence shown here is derived from an EMBL/GenBank/DDBJ whole genome shotgun (WGS) entry which is preliminary data.</text>
</comment>
<dbReference type="EMBL" id="JAUSVU010000035">
    <property type="protein sequence ID" value="MDQ0536992.1"/>
    <property type="molecule type" value="Genomic_DNA"/>
</dbReference>
<keyword evidence="2" id="KW-1185">Reference proteome</keyword>
<organism evidence="1 2">
    <name type="scientific">Azospirillum picis</name>
    <dbReference type="NCBI Taxonomy" id="488438"/>
    <lineage>
        <taxon>Bacteria</taxon>
        <taxon>Pseudomonadati</taxon>
        <taxon>Pseudomonadota</taxon>
        <taxon>Alphaproteobacteria</taxon>
        <taxon>Rhodospirillales</taxon>
        <taxon>Azospirillaceae</taxon>
        <taxon>Azospirillum</taxon>
    </lineage>
</organism>
<dbReference type="RefSeq" id="WP_209990515.1">
    <property type="nucleotide sequence ID" value="NZ_JAGINO010000035.1"/>
</dbReference>
<evidence type="ECO:0000313" key="2">
    <source>
        <dbReference type="Proteomes" id="UP001244552"/>
    </source>
</evidence>
<sequence length="861" mass="93771">MTIRDPYAFGRDTLGPIFALFCYRLYAHLSVYREGNGAALFVARGGLRLGHWYGLFLKAHGLTSPVPTGAIHISRLVVMKAGLKNAPNHMAAQIAAEFSGWSTEDALRCILPEAVWQDWRSVTEEDALRRSFTADTFCRALATRNAAGTVLTNYFGEQNTLLREHLRGACNGSRPKTLLPVDTGWSGSIVAALKAAVPEQTIRALFFGRYNYGRPPPPVFAHIVGLMAEGEGYDPRSPITAVFRHRHLIEGLCEIKWPSATGFRRDENGQCLPETGVPPAGIVAPSDDEPMARGVSVYLEGRGAGRCLDPGHIVHAAAGAARRLQRAIRYPAAAEAPLLTVPVRSADFGKTLLVPVLLPPAMDPEGKQRNIAHSLWTEGQIALEFPWRRRLYQWRCRRHTGDMAPPASPAASASQTVSLEHNMSLSLPLSEHEPILPRLSAAARDLLPVPETAQTTLNVDSMVNFLPLIDPVLEAAQPKAVCEIGMGAGALTRALVPWCRDHGATLAVVDPVASPKTLGMEPPEHVALCPEISERYLEHGPFANVYFVDGDHNHHTVTAELTAIARLSDAHPEEPLVLFLHDVGWPNGRRDMFYGLSTIPATVTEGRLAHGLRMPLLDPADPPEFGLSYEGVMEGIAASDGGPRNGVLTAVEDFVAANPAWAFFWLPCLYGMGVAWRRDRVTEGLAAALADLRVLVDRVRPLAATMEMNRLRLLATLNLSGSIWQEHVDLINQQNGVIAQQKRSIDDARVELALTLADQARRDGFSELVLCGAGGLQGLAPLLLPPLRAAGIPIAGYYDHLPIGALEMMCEVPILGRERLRPNRNRAFIIVSPGYGREIRRTLETAGAALGTLYLPFAQRS</sequence>
<accession>A0ABU0MU45</accession>
<gene>
    <name evidence="1" type="ORF">QO018_005891</name>
</gene>
<evidence type="ECO:0000313" key="1">
    <source>
        <dbReference type="EMBL" id="MDQ0536992.1"/>
    </source>
</evidence>